<sequence length="165" mass="18337">MSTKKPNSNRFQDMENEINLDQPLTFQRSDGIHLRTRRRRDIPIETISPNFTPHETQVFHAQTQTSTVATIQQYLEIVQKNDPSNLVTCLTGLADLSSSQNFAETFVALNGTETICSILSKPLTLPNICSASSNADVCITIVNSGLGPKLIEWIQSDNPEIVDYA</sequence>
<evidence type="ECO:0000313" key="2">
    <source>
        <dbReference type="Proteomes" id="UP001281761"/>
    </source>
</evidence>
<protein>
    <submittedName>
        <fullName evidence="1">Uncharacterized protein</fullName>
    </submittedName>
</protein>
<dbReference type="Gene3D" id="1.25.10.10">
    <property type="entry name" value="Leucine-rich Repeat Variant"/>
    <property type="match status" value="1"/>
</dbReference>
<keyword evidence="2" id="KW-1185">Reference proteome</keyword>
<comment type="caution">
    <text evidence="1">The sequence shown here is derived from an EMBL/GenBank/DDBJ whole genome shotgun (WGS) entry which is preliminary data.</text>
</comment>
<dbReference type="InterPro" id="IPR016024">
    <property type="entry name" value="ARM-type_fold"/>
</dbReference>
<dbReference type="EMBL" id="JARBJD010000091">
    <property type="protein sequence ID" value="KAK2953464.1"/>
    <property type="molecule type" value="Genomic_DNA"/>
</dbReference>
<dbReference type="Proteomes" id="UP001281761">
    <property type="component" value="Unassembled WGS sequence"/>
</dbReference>
<name>A0ABQ9XNY9_9EUKA</name>
<dbReference type="SUPFAM" id="SSF48371">
    <property type="entry name" value="ARM repeat"/>
    <property type="match status" value="1"/>
</dbReference>
<accession>A0ABQ9XNY9</accession>
<evidence type="ECO:0000313" key="1">
    <source>
        <dbReference type="EMBL" id="KAK2953464.1"/>
    </source>
</evidence>
<proteinExistence type="predicted"/>
<dbReference type="InterPro" id="IPR011989">
    <property type="entry name" value="ARM-like"/>
</dbReference>
<organism evidence="1 2">
    <name type="scientific">Blattamonas nauphoetae</name>
    <dbReference type="NCBI Taxonomy" id="2049346"/>
    <lineage>
        <taxon>Eukaryota</taxon>
        <taxon>Metamonada</taxon>
        <taxon>Preaxostyla</taxon>
        <taxon>Oxymonadida</taxon>
        <taxon>Blattamonas</taxon>
    </lineage>
</organism>
<gene>
    <name evidence="1" type="ORF">BLNAU_11598</name>
</gene>
<reference evidence="1 2" key="1">
    <citation type="journal article" date="2022" name="bioRxiv">
        <title>Genomics of Preaxostyla Flagellates Illuminates Evolutionary Transitions and the Path Towards Mitochondrial Loss.</title>
        <authorList>
            <person name="Novak L.V.F."/>
            <person name="Treitli S.C."/>
            <person name="Pyrih J."/>
            <person name="Halakuc P."/>
            <person name="Pipaliya S.V."/>
            <person name="Vacek V."/>
            <person name="Brzon O."/>
            <person name="Soukal P."/>
            <person name="Eme L."/>
            <person name="Dacks J.B."/>
            <person name="Karnkowska A."/>
            <person name="Elias M."/>
            <person name="Hampl V."/>
        </authorList>
    </citation>
    <scope>NUCLEOTIDE SEQUENCE [LARGE SCALE GENOMIC DNA]</scope>
    <source>
        <strain evidence="1">NAU3</strain>
        <tissue evidence="1">Gut</tissue>
    </source>
</reference>